<proteinExistence type="predicted"/>
<name>A0ABT8VZW3_9GAMM</name>
<reference evidence="2" key="1">
    <citation type="submission" date="2023-07" db="EMBL/GenBank/DDBJ databases">
        <title>Marinobacter sp. chi1 genome sequencing and assembly.</title>
        <authorList>
            <person name="Park S."/>
        </authorList>
    </citation>
    <scope>NUCLEOTIDE SEQUENCE</scope>
    <source>
        <strain evidence="2">Chi1</strain>
    </source>
</reference>
<accession>A0ABT8VZW3</accession>
<protein>
    <recommendedName>
        <fullName evidence="4">DUF2059 domain-containing protein</fullName>
    </recommendedName>
</protein>
<comment type="caution">
    <text evidence="2">The sequence shown here is derived from an EMBL/GenBank/DDBJ whole genome shotgun (WGS) entry which is preliminary data.</text>
</comment>
<dbReference type="EMBL" id="JAUMIS010000001">
    <property type="protein sequence ID" value="MDO3721546.1"/>
    <property type="molecule type" value="Genomic_DNA"/>
</dbReference>
<evidence type="ECO:0000256" key="1">
    <source>
        <dbReference type="SAM" id="SignalP"/>
    </source>
</evidence>
<dbReference type="RefSeq" id="WP_302909411.1">
    <property type="nucleotide sequence ID" value="NZ_JAUMIS010000001.1"/>
</dbReference>
<sequence length="194" mass="21811">MKRSQSLRTFLYRPAFLLALILTLVSSLVQAEPLTDDTIESFMQSLDDVKSIEAELDELTRGIDKEAEMPDFSRIFSASVENMEGEPAYDRLEEHVDEYGFDSLAEWSSVGDRIYRAWMAIEMEGQAPAEKAEMEKALAELEAATQLSPEQKAQMRAMMENAMGAMESAREAPAEDIEAVRPHVPMLRQQAEGN</sequence>
<gene>
    <name evidence="2" type="ORF">QVZ43_07400</name>
</gene>
<keyword evidence="1" id="KW-0732">Signal</keyword>
<evidence type="ECO:0008006" key="4">
    <source>
        <dbReference type="Google" id="ProtNLM"/>
    </source>
</evidence>
<evidence type="ECO:0000313" key="2">
    <source>
        <dbReference type="EMBL" id="MDO3721546.1"/>
    </source>
</evidence>
<feature type="chain" id="PRO_5045647277" description="DUF2059 domain-containing protein" evidence="1">
    <location>
        <begin position="32"/>
        <end position="194"/>
    </location>
</feature>
<evidence type="ECO:0000313" key="3">
    <source>
        <dbReference type="Proteomes" id="UP001168640"/>
    </source>
</evidence>
<keyword evidence="3" id="KW-1185">Reference proteome</keyword>
<organism evidence="2 3">
    <name type="scientific">Marinobacter suaedae</name>
    <dbReference type="NCBI Taxonomy" id="3057675"/>
    <lineage>
        <taxon>Bacteria</taxon>
        <taxon>Pseudomonadati</taxon>
        <taxon>Pseudomonadota</taxon>
        <taxon>Gammaproteobacteria</taxon>
        <taxon>Pseudomonadales</taxon>
        <taxon>Marinobacteraceae</taxon>
        <taxon>Marinobacter</taxon>
    </lineage>
</organism>
<feature type="signal peptide" evidence="1">
    <location>
        <begin position="1"/>
        <end position="31"/>
    </location>
</feature>
<dbReference type="Proteomes" id="UP001168640">
    <property type="component" value="Unassembled WGS sequence"/>
</dbReference>